<dbReference type="EMBL" id="CP068053">
    <property type="protein sequence ID" value="QQS99963.1"/>
    <property type="molecule type" value="Genomic_DNA"/>
</dbReference>
<evidence type="ECO:0000256" key="1">
    <source>
        <dbReference type="ARBA" id="ARBA00022603"/>
    </source>
</evidence>
<dbReference type="GO" id="GO:0035243">
    <property type="term" value="F:protein-arginine omega-N symmetric methyltransferase activity"/>
    <property type="evidence" value="ECO:0007669"/>
    <property type="project" value="TreeGrafter"/>
</dbReference>
<evidence type="ECO:0000313" key="4">
    <source>
        <dbReference type="Proteomes" id="UP000595254"/>
    </source>
</evidence>
<dbReference type="KEGG" id="ppsr:I6J18_20665"/>
<dbReference type="Proteomes" id="UP000595254">
    <property type="component" value="Chromosome"/>
</dbReference>
<keyword evidence="4" id="KW-1185">Reference proteome</keyword>
<dbReference type="RefSeq" id="WP_040374243.1">
    <property type="nucleotide sequence ID" value="NZ_CP068053.1"/>
</dbReference>
<proteinExistence type="predicted"/>
<organism evidence="3 4">
    <name type="scientific">Peribacillus psychrosaccharolyticus</name>
    <name type="common">Bacillus psychrosaccharolyticus</name>
    <dbReference type="NCBI Taxonomy" id="1407"/>
    <lineage>
        <taxon>Bacteria</taxon>
        <taxon>Bacillati</taxon>
        <taxon>Bacillota</taxon>
        <taxon>Bacilli</taxon>
        <taxon>Bacillales</taxon>
        <taxon>Bacillaceae</taxon>
        <taxon>Peribacillus</taxon>
    </lineage>
</organism>
<dbReference type="AlphaFoldDB" id="A0A974RZZ8"/>
<keyword evidence="2" id="KW-0808">Transferase</keyword>
<dbReference type="GO" id="GO:0032259">
    <property type="term" value="P:methylation"/>
    <property type="evidence" value="ECO:0007669"/>
    <property type="project" value="UniProtKB-KW"/>
</dbReference>
<name>A0A974RZZ8_PERPY</name>
<dbReference type="Gene3D" id="3.40.50.12710">
    <property type="match status" value="1"/>
</dbReference>
<protein>
    <submittedName>
        <fullName evidence="3">SAM-dependent methyltransferase</fullName>
    </submittedName>
</protein>
<evidence type="ECO:0000313" key="3">
    <source>
        <dbReference type="EMBL" id="QQS99963.1"/>
    </source>
</evidence>
<gene>
    <name evidence="3" type="ORF">I6J18_20665</name>
</gene>
<dbReference type="InterPro" id="IPR038375">
    <property type="entry name" value="NDUFAF7_sf"/>
</dbReference>
<sequence length="362" mass="41334">MDDYLRKLIRSKRDQKITYSEYMEAALYTPENGYYMKPGTKIGKTGDFYTSSNVYNVFGSCLGRWTAKVIREAKLTPGILEIGGGTGKLAFDLLSSLRRTDSELFKQLTYTIIDSSPFHQSEQKERLAEFTNVTFLEEIPASLKFTGIIVSNELFDALPVHVIEKKQGVLNEVFIKEHDGRFFETSERLSDSRIQEYIQLQSIELAENQRFEIPIKMVDMISTISSTLAKGVVVTFDYGYTQPEWTEAVHKKGSLRGYYRHQLVEDILQQPGQMDLTTHIHFDALQHYGERAGLRFERLQSQADFLIGAGLFTELEDHQNLNPFSDTAKRNRAIRSLVMPGGISSYFRVMLQSKGIQGKLSE</sequence>
<keyword evidence="1 3" id="KW-0489">Methyltransferase</keyword>
<dbReference type="SUPFAM" id="SSF53335">
    <property type="entry name" value="S-adenosyl-L-methionine-dependent methyltransferases"/>
    <property type="match status" value="1"/>
</dbReference>
<dbReference type="InterPro" id="IPR003788">
    <property type="entry name" value="NDUFAF7"/>
</dbReference>
<dbReference type="InterPro" id="IPR029063">
    <property type="entry name" value="SAM-dependent_MTases_sf"/>
</dbReference>
<dbReference type="PANTHER" id="PTHR12049:SF7">
    <property type="entry name" value="PROTEIN ARGININE METHYLTRANSFERASE NDUFAF7, MITOCHONDRIAL"/>
    <property type="match status" value="1"/>
</dbReference>
<accession>A0A974RZZ8</accession>
<reference evidence="3 4" key="1">
    <citation type="submission" date="2021-01" db="EMBL/GenBank/DDBJ databases">
        <title>FDA dAtabase for Regulatory Grade micrObial Sequences (FDA-ARGOS): Supporting development and validation of Infectious Disease Dx tests.</title>
        <authorList>
            <person name="Nelson B."/>
            <person name="Plummer A."/>
            <person name="Tallon L."/>
            <person name="Sadzewicz L."/>
            <person name="Zhao X."/>
            <person name="Boylan J."/>
            <person name="Ott S."/>
            <person name="Bowen H."/>
            <person name="Vavikolanu K."/>
            <person name="Mehta A."/>
            <person name="Aluvathingal J."/>
            <person name="Nadendla S."/>
            <person name="Myers T."/>
            <person name="Yan Y."/>
            <person name="Sichtig H."/>
        </authorList>
    </citation>
    <scope>NUCLEOTIDE SEQUENCE [LARGE SCALE GENOMIC DNA]</scope>
    <source>
        <strain evidence="3 4">FDAARGOS_1161</strain>
    </source>
</reference>
<evidence type="ECO:0000256" key="2">
    <source>
        <dbReference type="ARBA" id="ARBA00022679"/>
    </source>
</evidence>
<dbReference type="PANTHER" id="PTHR12049">
    <property type="entry name" value="PROTEIN ARGININE METHYLTRANSFERASE NDUFAF7, MITOCHONDRIAL"/>
    <property type="match status" value="1"/>
</dbReference>
<dbReference type="Pfam" id="PF02636">
    <property type="entry name" value="Methyltransf_28"/>
    <property type="match status" value="1"/>
</dbReference>